<accession>K6ZVS8</accession>
<evidence type="ECO:0000313" key="1">
    <source>
        <dbReference type="EMBL" id="GAC27430.1"/>
    </source>
</evidence>
<protein>
    <recommendedName>
        <fullName evidence="3">Transposase</fullName>
    </recommendedName>
</protein>
<sequence>MWSKRLEKEAFKWPSSTQTSISLTQQQLNSLLGGFDIHGHQPLFYASAGL</sequence>
<evidence type="ECO:0000313" key="2">
    <source>
        <dbReference type="Proteomes" id="UP000006251"/>
    </source>
</evidence>
<reference evidence="2" key="1">
    <citation type="journal article" date="2014" name="Environ. Microbiol.">
        <title>Comparative genomics of the marine bacterial genus Glaciecola reveals the high degree of genomic diversity and genomic characteristic for cold adaptation.</title>
        <authorList>
            <person name="Qin Q.L."/>
            <person name="Xie B.B."/>
            <person name="Yu Y."/>
            <person name="Shu Y.L."/>
            <person name="Rong J.C."/>
            <person name="Zhang Y.J."/>
            <person name="Zhao D.L."/>
            <person name="Chen X.L."/>
            <person name="Zhang X.Y."/>
            <person name="Chen B."/>
            <person name="Zhou B.C."/>
            <person name="Zhang Y.Z."/>
        </authorList>
    </citation>
    <scope>NUCLEOTIDE SEQUENCE [LARGE SCALE GENOMIC DNA]</scope>
    <source>
        <strain evidence="2">ACAM 615</strain>
    </source>
</reference>
<gene>
    <name evidence="1" type="ORF">GPAL_0550</name>
</gene>
<dbReference type="InterPro" id="IPR008878">
    <property type="entry name" value="Transposase_IS66_Orf2"/>
</dbReference>
<proteinExistence type="predicted"/>
<dbReference type="Proteomes" id="UP000006251">
    <property type="component" value="Unassembled WGS sequence"/>
</dbReference>
<dbReference type="AlphaFoldDB" id="K6ZVS8"/>
<keyword evidence="2" id="KW-1185">Reference proteome</keyword>
<dbReference type="EMBL" id="BAEQ01000013">
    <property type="protein sequence ID" value="GAC27430.1"/>
    <property type="molecule type" value="Genomic_DNA"/>
</dbReference>
<evidence type="ECO:0008006" key="3">
    <source>
        <dbReference type="Google" id="ProtNLM"/>
    </source>
</evidence>
<organism evidence="1 2">
    <name type="scientific">Brumicola pallidula DSM 14239 = ACAM 615</name>
    <dbReference type="NCBI Taxonomy" id="1121922"/>
    <lineage>
        <taxon>Bacteria</taxon>
        <taxon>Pseudomonadati</taxon>
        <taxon>Pseudomonadota</taxon>
        <taxon>Gammaproteobacteria</taxon>
        <taxon>Alteromonadales</taxon>
        <taxon>Alteromonadaceae</taxon>
        <taxon>Brumicola</taxon>
    </lineage>
</organism>
<dbReference type="Pfam" id="PF05717">
    <property type="entry name" value="TnpB_IS66"/>
    <property type="match status" value="1"/>
</dbReference>
<dbReference type="STRING" id="1121922.GCA_000428905_02332"/>
<comment type="caution">
    <text evidence="1">The sequence shown here is derived from an EMBL/GenBank/DDBJ whole genome shotgun (WGS) entry which is preliminary data.</text>
</comment>
<name>K6ZVS8_9ALTE</name>